<dbReference type="InterPro" id="IPR014942">
    <property type="entry name" value="AbiEii"/>
</dbReference>
<dbReference type="Gene3D" id="3.10.450.620">
    <property type="entry name" value="JHP933, nucleotidyltransferase-like core domain"/>
    <property type="match status" value="1"/>
</dbReference>
<name>A0A0G0CSJ5_9BACT</name>
<accession>A0A0G0CSJ5</accession>
<protein>
    <recommendedName>
        <fullName evidence="3">Nucleotidyl transferase AbiEii/AbiGii toxin family protein</fullName>
    </recommendedName>
</protein>
<evidence type="ECO:0008006" key="3">
    <source>
        <dbReference type="Google" id="ProtNLM"/>
    </source>
</evidence>
<dbReference type="Pfam" id="PF08843">
    <property type="entry name" value="AbiEii"/>
    <property type="match status" value="1"/>
</dbReference>
<evidence type="ECO:0000313" key="1">
    <source>
        <dbReference type="EMBL" id="KKP46282.1"/>
    </source>
</evidence>
<sequence>MINKIQLEKYAIKQETSYKNILREYTQNLFLRSFYTKEGSQNYLFKGGTAYRIAYGSPRFSEDLDFTGVHNGTTYEKVLKEVLYDLSSEGINLDLKEAKNTSGGYLANITVNIFGEDIEIKNQISFKDREKKKADVLLISSDLVPAYTMLLLDKKTMVGEKVNALIERAKPRDFFDLHFIHVSEKLRKELHISVEQRNKIIEKVRKQDKKRLERELKMFLPKSCWRMIDDLPSVLIKDIS</sequence>
<organism evidence="1 2">
    <name type="scientific">Candidatus Woesebacteria bacterium GW2011_GWA2_33_28</name>
    <dbReference type="NCBI Taxonomy" id="1618561"/>
    <lineage>
        <taxon>Bacteria</taxon>
        <taxon>Candidatus Woeseibacteriota</taxon>
    </lineage>
</organism>
<dbReference type="AlphaFoldDB" id="A0A0G0CSJ5"/>
<proteinExistence type="predicted"/>
<dbReference type="Proteomes" id="UP000033995">
    <property type="component" value="Unassembled WGS sequence"/>
</dbReference>
<comment type="caution">
    <text evidence="1">The sequence shown here is derived from an EMBL/GenBank/DDBJ whole genome shotgun (WGS) entry which is preliminary data.</text>
</comment>
<reference evidence="1 2" key="1">
    <citation type="journal article" date="2015" name="Nature">
        <title>rRNA introns, odd ribosomes, and small enigmatic genomes across a large radiation of phyla.</title>
        <authorList>
            <person name="Brown C.T."/>
            <person name="Hug L.A."/>
            <person name="Thomas B.C."/>
            <person name="Sharon I."/>
            <person name="Castelle C.J."/>
            <person name="Singh A."/>
            <person name="Wilkins M.J."/>
            <person name="Williams K.H."/>
            <person name="Banfield J.F."/>
        </authorList>
    </citation>
    <scope>NUCLEOTIDE SEQUENCE [LARGE SCALE GENOMIC DNA]</scope>
</reference>
<gene>
    <name evidence="1" type="ORF">UR38_C0012G0004</name>
</gene>
<dbReference type="PATRIC" id="fig|1618561.3.peg.980"/>
<dbReference type="EMBL" id="LBOZ01000012">
    <property type="protein sequence ID" value="KKP46282.1"/>
    <property type="molecule type" value="Genomic_DNA"/>
</dbReference>
<evidence type="ECO:0000313" key="2">
    <source>
        <dbReference type="Proteomes" id="UP000033995"/>
    </source>
</evidence>